<reference evidence="1" key="1">
    <citation type="submission" date="2020-12" db="EMBL/GenBank/DDBJ databases">
        <authorList>
            <person name="Iha C."/>
        </authorList>
    </citation>
    <scope>NUCLEOTIDE SEQUENCE</scope>
</reference>
<sequence>MADDSAFGTDTPRELGQWRVRSRAGFGSEFALEGVLEPEVGEGGGDADNGMKGLRGWAGGKKELILDGCERREGSGKENEASCEGEVSFRVRGAGGGQEKGGVETQGGLPRACCEDGMREGGRAIAAMCGPAGAHGGPEGPGVEGDGAVEVAPPRVGRKGKLRRWLERVACCGVGASAIEVV</sequence>
<proteinExistence type="predicted"/>
<accession>A0A8S1JDP5</accession>
<evidence type="ECO:0000313" key="1">
    <source>
        <dbReference type="EMBL" id="CAD7703771.1"/>
    </source>
</evidence>
<keyword evidence="2" id="KW-1185">Reference proteome</keyword>
<gene>
    <name evidence="1" type="ORF">OSTQU699_LOCUS9128</name>
</gene>
<evidence type="ECO:0000313" key="2">
    <source>
        <dbReference type="Proteomes" id="UP000708148"/>
    </source>
</evidence>
<protein>
    <submittedName>
        <fullName evidence="1">Uncharacterized protein</fullName>
    </submittedName>
</protein>
<dbReference type="Proteomes" id="UP000708148">
    <property type="component" value="Unassembled WGS sequence"/>
</dbReference>
<name>A0A8S1JDP5_9CHLO</name>
<organism evidence="1 2">
    <name type="scientific">Ostreobium quekettii</name>
    <dbReference type="NCBI Taxonomy" id="121088"/>
    <lineage>
        <taxon>Eukaryota</taxon>
        <taxon>Viridiplantae</taxon>
        <taxon>Chlorophyta</taxon>
        <taxon>core chlorophytes</taxon>
        <taxon>Ulvophyceae</taxon>
        <taxon>TCBD clade</taxon>
        <taxon>Bryopsidales</taxon>
        <taxon>Ostreobineae</taxon>
        <taxon>Ostreobiaceae</taxon>
        <taxon>Ostreobium</taxon>
    </lineage>
</organism>
<comment type="caution">
    <text evidence="1">The sequence shown here is derived from an EMBL/GenBank/DDBJ whole genome shotgun (WGS) entry which is preliminary data.</text>
</comment>
<dbReference type="AlphaFoldDB" id="A0A8S1JDP5"/>
<dbReference type="EMBL" id="CAJHUC010002402">
    <property type="protein sequence ID" value="CAD7703771.1"/>
    <property type="molecule type" value="Genomic_DNA"/>
</dbReference>